<evidence type="ECO:0000256" key="1">
    <source>
        <dbReference type="SAM" id="Phobius"/>
    </source>
</evidence>
<gene>
    <name evidence="2" type="ORF">HMPREF9453_01061</name>
</gene>
<sequence length="121" mass="13605">MKRKGFLLIWAITALTAGGILISGMAFSLYWALNLEARRETELEEALIAQDVMERAKYFLRFGKGAMPHSGAVTRNGRTYDIEVRQEKELLQEVPMVRVRCLVKGKESGGFVLETLVEDGL</sequence>
<accession>H1D0C3</accession>
<dbReference type="PATRIC" id="fig|742743.3.peg.1080"/>
<protein>
    <recommendedName>
        <fullName evidence="4">Prepilin-type N-terminal cleavage/methylation domain-containing protein</fullName>
    </recommendedName>
</protein>
<evidence type="ECO:0000313" key="2">
    <source>
        <dbReference type="EMBL" id="EHO63018.1"/>
    </source>
</evidence>
<feature type="transmembrane region" description="Helical" evidence="1">
    <location>
        <begin position="7"/>
        <end position="33"/>
    </location>
</feature>
<keyword evidence="1" id="KW-0812">Transmembrane</keyword>
<dbReference type="RefSeq" id="WP_008859556.1">
    <property type="nucleotide sequence ID" value="NZ_JH591188.1"/>
</dbReference>
<dbReference type="Proteomes" id="UP000003277">
    <property type="component" value="Unassembled WGS sequence"/>
</dbReference>
<reference evidence="2 3" key="1">
    <citation type="submission" date="2011-11" db="EMBL/GenBank/DDBJ databases">
        <title>The Genome Sequence of Dialister succinatiphilus YIT 11850.</title>
        <authorList>
            <consortium name="The Broad Institute Genome Sequencing Platform"/>
            <person name="Earl A."/>
            <person name="Ward D."/>
            <person name="Feldgarden M."/>
            <person name="Gevers D."/>
            <person name="Morotomi M."/>
            <person name="Young S.K."/>
            <person name="Zeng Q."/>
            <person name="Gargeya S."/>
            <person name="Fitzgerald M."/>
            <person name="Haas B."/>
            <person name="Abouelleil A."/>
            <person name="Alvarado L."/>
            <person name="Arachchi H.M."/>
            <person name="Berlin A."/>
            <person name="Brown A."/>
            <person name="Chapman S.B."/>
            <person name="Dunbar C."/>
            <person name="Gearin G."/>
            <person name="Goldberg J."/>
            <person name="Griggs A."/>
            <person name="Gujja S."/>
            <person name="Heiman D."/>
            <person name="Howarth C."/>
            <person name="Lui A."/>
            <person name="MacDonald P.J.P."/>
            <person name="Montmayeur A."/>
            <person name="Murphy C."/>
            <person name="Neiman D."/>
            <person name="Pearson M."/>
            <person name="Priest M."/>
            <person name="Roberts A."/>
            <person name="Saif S."/>
            <person name="Shea T."/>
            <person name="Sisk P."/>
            <person name="Stolte C."/>
            <person name="Sykes S."/>
            <person name="Wortman J."/>
            <person name="Nusbaum C."/>
            <person name="Birren B."/>
        </authorList>
    </citation>
    <scope>NUCLEOTIDE SEQUENCE [LARGE SCALE GENOMIC DNA]</scope>
    <source>
        <strain evidence="2 3">YIT 11850</strain>
    </source>
</reference>
<organism evidence="2 3">
    <name type="scientific">Dialister succinatiphilus YIT 11850</name>
    <dbReference type="NCBI Taxonomy" id="742743"/>
    <lineage>
        <taxon>Bacteria</taxon>
        <taxon>Bacillati</taxon>
        <taxon>Bacillota</taxon>
        <taxon>Negativicutes</taxon>
        <taxon>Veillonellales</taxon>
        <taxon>Veillonellaceae</taxon>
        <taxon>Dialister</taxon>
    </lineage>
</organism>
<dbReference type="STRING" id="742743.HMPREF9453_01061"/>
<keyword evidence="3" id="KW-1185">Reference proteome</keyword>
<keyword evidence="1" id="KW-1133">Transmembrane helix</keyword>
<proteinExistence type="predicted"/>
<evidence type="ECO:0000313" key="3">
    <source>
        <dbReference type="Proteomes" id="UP000003277"/>
    </source>
</evidence>
<evidence type="ECO:0008006" key="4">
    <source>
        <dbReference type="Google" id="ProtNLM"/>
    </source>
</evidence>
<name>H1D0C3_9FIRM</name>
<dbReference type="EMBL" id="ADLT01000031">
    <property type="protein sequence ID" value="EHO63018.1"/>
    <property type="molecule type" value="Genomic_DNA"/>
</dbReference>
<dbReference type="HOGENOM" id="CLU_2034339_0_0_9"/>
<keyword evidence="1" id="KW-0472">Membrane</keyword>
<comment type="caution">
    <text evidence="2">The sequence shown here is derived from an EMBL/GenBank/DDBJ whole genome shotgun (WGS) entry which is preliminary data.</text>
</comment>
<dbReference type="AlphaFoldDB" id="H1D0C3"/>